<evidence type="ECO:0000259" key="1">
    <source>
        <dbReference type="Pfam" id="PF13456"/>
    </source>
</evidence>
<dbReference type="GO" id="GO:0004523">
    <property type="term" value="F:RNA-DNA hybrid ribonuclease activity"/>
    <property type="evidence" value="ECO:0007669"/>
    <property type="project" value="InterPro"/>
</dbReference>
<name>A0AAV3P8B2_LITER</name>
<evidence type="ECO:0000313" key="3">
    <source>
        <dbReference type="Proteomes" id="UP001454036"/>
    </source>
</evidence>
<gene>
    <name evidence="2" type="ORF">LIER_06974</name>
</gene>
<dbReference type="InterPro" id="IPR012337">
    <property type="entry name" value="RNaseH-like_sf"/>
</dbReference>
<dbReference type="InterPro" id="IPR036397">
    <property type="entry name" value="RNaseH_sf"/>
</dbReference>
<sequence>MGVDLEAGYIATCNPLIALAERIYNAANDKKTSWNCRNTTGTFLGANFIHLPNVTSSLMVEALAIRGAMEFACLNQWRKVEIESNSKYLIQVINGRQHTPMEVEI</sequence>
<organism evidence="2 3">
    <name type="scientific">Lithospermum erythrorhizon</name>
    <name type="common">Purple gromwell</name>
    <name type="synonym">Lithospermum officinale var. erythrorhizon</name>
    <dbReference type="NCBI Taxonomy" id="34254"/>
    <lineage>
        <taxon>Eukaryota</taxon>
        <taxon>Viridiplantae</taxon>
        <taxon>Streptophyta</taxon>
        <taxon>Embryophyta</taxon>
        <taxon>Tracheophyta</taxon>
        <taxon>Spermatophyta</taxon>
        <taxon>Magnoliopsida</taxon>
        <taxon>eudicotyledons</taxon>
        <taxon>Gunneridae</taxon>
        <taxon>Pentapetalae</taxon>
        <taxon>asterids</taxon>
        <taxon>lamiids</taxon>
        <taxon>Boraginales</taxon>
        <taxon>Boraginaceae</taxon>
        <taxon>Boraginoideae</taxon>
        <taxon>Lithospermeae</taxon>
        <taxon>Lithospermum</taxon>
    </lineage>
</organism>
<dbReference type="InterPro" id="IPR002156">
    <property type="entry name" value="RNaseH_domain"/>
</dbReference>
<dbReference type="InterPro" id="IPR044730">
    <property type="entry name" value="RNase_H-like_dom_plant"/>
</dbReference>
<dbReference type="SUPFAM" id="SSF53098">
    <property type="entry name" value="Ribonuclease H-like"/>
    <property type="match status" value="1"/>
</dbReference>
<dbReference type="AlphaFoldDB" id="A0AAV3P8B2"/>
<dbReference type="Gene3D" id="3.30.420.10">
    <property type="entry name" value="Ribonuclease H-like superfamily/Ribonuclease H"/>
    <property type="match status" value="1"/>
</dbReference>
<dbReference type="GO" id="GO:0003676">
    <property type="term" value="F:nucleic acid binding"/>
    <property type="evidence" value="ECO:0007669"/>
    <property type="project" value="InterPro"/>
</dbReference>
<keyword evidence="3" id="KW-1185">Reference proteome</keyword>
<dbReference type="EMBL" id="BAABME010001049">
    <property type="protein sequence ID" value="GAA0147221.1"/>
    <property type="molecule type" value="Genomic_DNA"/>
</dbReference>
<reference evidence="2 3" key="1">
    <citation type="submission" date="2024-01" db="EMBL/GenBank/DDBJ databases">
        <title>The complete chloroplast genome sequence of Lithospermum erythrorhizon: insights into the phylogenetic relationship among Boraginaceae species and the maternal lineages of purple gromwells.</title>
        <authorList>
            <person name="Okada T."/>
            <person name="Watanabe K."/>
        </authorList>
    </citation>
    <scope>NUCLEOTIDE SEQUENCE [LARGE SCALE GENOMIC DNA]</scope>
</reference>
<protein>
    <recommendedName>
        <fullName evidence="1">RNase H type-1 domain-containing protein</fullName>
    </recommendedName>
</protein>
<dbReference type="CDD" id="cd06222">
    <property type="entry name" value="RNase_H_like"/>
    <property type="match status" value="1"/>
</dbReference>
<feature type="domain" description="RNase H type-1" evidence="1">
    <location>
        <begin position="33"/>
        <end position="98"/>
    </location>
</feature>
<evidence type="ECO:0000313" key="2">
    <source>
        <dbReference type="EMBL" id="GAA0147221.1"/>
    </source>
</evidence>
<dbReference type="Proteomes" id="UP001454036">
    <property type="component" value="Unassembled WGS sequence"/>
</dbReference>
<proteinExistence type="predicted"/>
<comment type="caution">
    <text evidence="2">The sequence shown here is derived from an EMBL/GenBank/DDBJ whole genome shotgun (WGS) entry which is preliminary data.</text>
</comment>
<dbReference type="Pfam" id="PF13456">
    <property type="entry name" value="RVT_3"/>
    <property type="match status" value="1"/>
</dbReference>
<accession>A0AAV3P8B2</accession>